<name>A0A0E9RXG9_ANGAN</name>
<dbReference type="AlphaFoldDB" id="A0A0E9RXG9"/>
<dbReference type="EMBL" id="GBXM01075649">
    <property type="protein sequence ID" value="JAH32928.1"/>
    <property type="molecule type" value="Transcribed_RNA"/>
</dbReference>
<reference evidence="1" key="2">
    <citation type="journal article" date="2015" name="Fish Shellfish Immunol.">
        <title>Early steps in the European eel (Anguilla anguilla)-Vibrio vulnificus interaction in the gills: Role of the RtxA13 toxin.</title>
        <authorList>
            <person name="Callol A."/>
            <person name="Pajuelo D."/>
            <person name="Ebbesson L."/>
            <person name="Teles M."/>
            <person name="MacKenzie S."/>
            <person name="Amaro C."/>
        </authorList>
    </citation>
    <scope>NUCLEOTIDE SEQUENCE</scope>
</reference>
<accession>A0A0E9RXG9</accession>
<protein>
    <submittedName>
        <fullName evidence="1">Uncharacterized protein</fullName>
    </submittedName>
</protein>
<evidence type="ECO:0000313" key="1">
    <source>
        <dbReference type="EMBL" id="JAH32928.1"/>
    </source>
</evidence>
<proteinExistence type="predicted"/>
<reference evidence="1" key="1">
    <citation type="submission" date="2014-11" db="EMBL/GenBank/DDBJ databases">
        <authorList>
            <person name="Amaro Gonzalez C."/>
        </authorList>
    </citation>
    <scope>NUCLEOTIDE SEQUENCE</scope>
</reference>
<sequence>MTKFSAALNFLQNRLLQTSLGQFGPPSPN</sequence>
<organism evidence="1">
    <name type="scientific">Anguilla anguilla</name>
    <name type="common">European freshwater eel</name>
    <name type="synonym">Muraena anguilla</name>
    <dbReference type="NCBI Taxonomy" id="7936"/>
    <lineage>
        <taxon>Eukaryota</taxon>
        <taxon>Metazoa</taxon>
        <taxon>Chordata</taxon>
        <taxon>Craniata</taxon>
        <taxon>Vertebrata</taxon>
        <taxon>Euteleostomi</taxon>
        <taxon>Actinopterygii</taxon>
        <taxon>Neopterygii</taxon>
        <taxon>Teleostei</taxon>
        <taxon>Anguilliformes</taxon>
        <taxon>Anguillidae</taxon>
        <taxon>Anguilla</taxon>
    </lineage>
</organism>